<reference evidence="6 8" key="1">
    <citation type="submission" date="2016-08" db="EMBL/GenBank/DDBJ databases">
        <title>Complete genome sequence of Acinetobacter baylyi strain GFJ2.</title>
        <authorList>
            <person name="Tabata M."/>
            <person name="Kuboki S."/>
            <person name="Gibu N."/>
            <person name="Kinouchi Y."/>
            <person name="Vangnai A."/>
            <person name="Kasai D."/>
            <person name="Fukuda M."/>
        </authorList>
    </citation>
    <scope>NUCLEOTIDE SEQUENCE [LARGE SCALE GENOMIC DNA]</scope>
    <source>
        <strain evidence="6 8">GFJ2</strain>
    </source>
</reference>
<keyword evidence="2" id="KW-0238">DNA-binding</keyword>
<evidence type="ECO:0000256" key="2">
    <source>
        <dbReference type="ARBA" id="ARBA00023125"/>
    </source>
</evidence>
<keyword evidence="3" id="KW-0804">Transcription</keyword>
<keyword evidence="1" id="KW-0805">Transcription regulation</keyword>
<name>A0A1P8ELC9_9GAMM</name>
<dbReference type="KEGG" id="asol:BEN76_13730"/>
<dbReference type="InterPro" id="IPR050707">
    <property type="entry name" value="HTH_MetabolicPath_Reg"/>
</dbReference>
<evidence type="ECO:0000256" key="1">
    <source>
        <dbReference type="ARBA" id="ARBA00023015"/>
    </source>
</evidence>
<sequence>MVEERLSGGVQSLEVGLSVLNALVDHQHPIILKDLSHKLDMHPAKVHRYLVSLIRMDYAKQLDDGQYALGDQAWRLGLNCIQHTDALQLVQSMIYDVQAKIGCSIQISKWSPRGPLVVQAMESNHPIAIVTKVGSIMPLVNSASGRVFASFMPEHVVRPLMELEWQAAAQSSYPLKPQNWDEFLALKTSILEQHMALAQGDLLVGINAVGLPVFNAQGVLEFCIVAIDTEMFLPLDAQSEKLAELKSAVAAINRFLQNR</sequence>
<feature type="domain" description="IclR-ED" evidence="5">
    <location>
        <begin position="72"/>
        <end position="258"/>
    </location>
</feature>
<dbReference type="PANTHER" id="PTHR30136">
    <property type="entry name" value="HELIX-TURN-HELIX TRANSCRIPTIONAL REGULATOR, ICLR FAMILY"/>
    <property type="match status" value="1"/>
</dbReference>
<dbReference type="Pfam" id="PF01614">
    <property type="entry name" value="IclR_C"/>
    <property type="match status" value="1"/>
</dbReference>
<dbReference type="PROSITE" id="PS51077">
    <property type="entry name" value="HTH_ICLR"/>
    <property type="match status" value="1"/>
</dbReference>
<dbReference type="STRING" id="487316.BEN76_13730"/>
<dbReference type="GO" id="GO:0045892">
    <property type="term" value="P:negative regulation of DNA-templated transcription"/>
    <property type="evidence" value="ECO:0007669"/>
    <property type="project" value="TreeGrafter"/>
</dbReference>
<dbReference type="eggNOG" id="COG1414">
    <property type="taxonomic scope" value="Bacteria"/>
</dbReference>
<dbReference type="PANTHER" id="PTHR30136:SF8">
    <property type="entry name" value="TRANSCRIPTIONAL REGULATORY PROTEIN"/>
    <property type="match status" value="1"/>
</dbReference>
<dbReference type="InterPro" id="IPR036390">
    <property type="entry name" value="WH_DNA-bd_sf"/>
</dbReference>
<dbReference type="InterPro" id="IPR036388">
    <property type="entry name" value="WH-like_DNA-bd_sf"/>
</dbReference>
<organism evidence="6 8">
    <name type="scientific">Acinetobacter soli</name>
    <dbReference type="NCBI Taxonomy" id="487316"/>
    <lineage>
        <taxon>Bacteria</taxon>
        <taxon>Pseudomonadati</taxon>
        <taxon>Pseudomonadota</taxon>
        <taxon>Gammaproteobacteria</taxon>
        <taxon>Moraxellales</taxon>
        <taxon>Moraxellaceae</taxon>
        <taxon>Acinetobacter</taxon>
    </lineage>
</organism>
<evidence type="ECO:0000313" key="7">
    <source>
        <dbReference type="EMBL" id="WND06279.1"/>
    </source>
</evidence>
<evidence type="ECO:0000313" key="6">
    <source>
        <dbReference type="EMBL" id="APV37015.1"/>
    </source>
</evidence>
<dbReference type="GO" id="GO:0003677">
    <property type="term" value="F:DNA binding"/>
    <property type="evidence" value="ECO:0007669"/>
    <property type="project" value="UniProtKB-KW"/>
</dbReference>
<dbReference type="EMBL" id="CP134206">
    <property type="protein sequence ID" value="WND06279.1"/>
    <property type="molecule type" value="Genomic_DNA"/>
</dbReference>
<dbReference type="GO" id="GO:0003700">
    <property type="term" value="F:DNA-binding transcription factor activity"/>
    <property type="evidence" value="ECO:0007669"/>
    <property type="project" value="TreeGrafter"/>
</dbReference>
<gene>
    <name evidence="6" type="ORF">BEN76_13730</name>
    <name evidence="7" type="ORF">RHP80_03770</name>
</gene>
<dbReference type="SUPFAM" id="SSF55781">
    <property type="entry name" value="GAF domain-like"/>
    <property type="match status" value="1"/>
</dbReference>
<dbReference type="InterPro" id="IPR005471">
    <property type="entry name" value="Tscrpt_reg_IclR_N"/>
</dbReference>
<dbReference type="Proteomes" id="UP001256400">
    <property type="component" value="Chromosome"/>
</dbReference>
<protein>
    <submittedName>
        <fullName evidence="6">IclR family transcriptional regulator</fullName>
    </submittedName>
</protein>
<dbReference type="PROSITE" id="PS51078">
    <property type="entry name" value="ICLR_ED"/>
    <property type="match status" value="1"/>
</dbReference>
<dbReference type="Gene3D" id="1.10.10.10">
    <property type="entry name" value="Winged helix-like DNA-binding domain superfamily/Winged helix DNA-binding domain"/>
    <property type="match status" value="1"/>
</dbReference>
<feature type="domain" description="HTH iclR-type" evidence="4">
    <location>
        <begin position="10"/>
        <end position="71"/>
    </location>
</feature>
<dbReference type="Gene3D" id="3.30.450.40">
    <property type="match status" value="1"/>
</dbReference>
<dbReference type="EMBL" id="CP016896">
    <property type="protein sequence ID" value="APV37015.1"/>
    <property type="molecule type" value="Genomic_DNA"/>
</dbReference>
<evidence type="ECO:0000313" key="8">
    <source>
        <dbReference type="Proteomes" id="UP000185674"/>
    </source>
</evidence>
<proteinExistence type="predicted"/>
<evidence type="ECO:0000259" key="4">
    <source>
        <dbReference type="PROSITE" id="PS51077"/>
    </source>
</evidence>
<evidence type="ECO:0000256" key="3">
    <source>
        <dbReference type="ARBA" id="ARBA00023163"/>
    </source>
</evidence>
<dbReference type="Proteomes" id="UP000185674">
    <property type="component" value="Chromosome"/>
</dbReference>
<dbReference type="AlphaFoldDB" id="A0A1P8ELC9"/>
<dbReference type="RefSeq" id="WP_004941685.1">
    <property type="nucleotide sequence ID" value="NZ_BBNM01000008.1"/>
</dbReference>
<accession>A0A1P8ELC9</accession>
<dbReference type="SUPFAM" id="SSF46785">
    <property type="entry name" value="Winged helix' DNA-binding domain"/>
    <property type="match status" value="1"/>
</dbReference>
<dbReference type="InterPro" id="IPR029016">
    <property type="entry name" value="GAF-like_dom_sf"/>
</dbReference>
<dbReference type="Pfam" id="PF09339">
    <property type="entry name" value="HTH_IclR"/>
    <property type="match status" value="1"/>
</dbReference>
<dbReference type="SMART" id="SM00346">
    <property type="entry name" value="HTH_ICLR"/>
    <property type="match status" value="1"/>
</dbReference>
<evidence type="ECO:0000259" key="5">
    <source>
        <dbReference type="PROSITE" id="PS51078"/>
    </source>
</evidence>
<reference evidence="7" key="2">
    <citation type="submission" date="2023-09" db="EMBL/GenBank/DDBJ databases">
        <title>Acinetobacter soli.</title>
        <authorList>
            <person name="Kim B."/>
            <person name="Kim D."/>
            <person name="Park D."/>
        </authorList>
    </citation>
    <scope>NUCLEOTIDE SEQUENCE</scope>
    <source>
        <strain evidence="7">2023.05</strain>
    </source>
</reference>
<dbReference type="InterPro" id="IPR014757">
    <property type="entry name" value="Tscrpt_reg_IclR_C"/>
</dbReference>